<sequence length="73" mass="8524">MYILVNRSAIAGEYIQHVETGRIECASWVNNDGSVVVNELFSLETYDFDLEEWNFGEYVVLEQIANRYFNPLE</sequence>
<dbReference type="EMBL" id="WJNH01000006">
    <property type="protein sequence ID" value="MRG86702.1"/>
    <property type="molecule type" value="Genomic_DNA"/>
</dbReference>
<dbReference type="Proteomes" id="UP000480185">
    <property type="component" value="Unassembled WGS sequence"/>
</dbReference>
<reference evidence="1 2" key="1">
    <citation type="submission" date="2019-11" db="EMBL/GenBank/DDBJ databases">
        <authorList>
            <person name="Li J."/>
        </authorList>
    </citation>
    <scope>NUCLEOTIDE SEQUENCE [LARGE SCALE GENOMIC DNA]</scope>
    <source>
        <strain evidence="1 2">J4</strain>
    </source>
</reference>
<dbReference type="AlphaFoldDB" id="A0A6G1X6Y8"/>
<organism evidence="1 2">
    <name type="scientific">Salinibacillus xinjiangensis</name>
    <dbReference type="NCBI Taxonomy" id="1229268"/>
    <lineage>
        <taxon>Bacteria</taxon>
        <taxon>Bacillati</taxon>
        <taxon>Bacillota</taxon>
        <taxon>Bacilli</taxon>
        <taxon>Bacillales</taxon>
        <taxon>Bacillaceae</taxon>
        <taxon>Salinibacillus</taxon>
    </lineage>
</organism>
<comment type="caution">
    <text evidence="1">The sequence shown here is derived from an EMBL/GenBank/DDBJ whole genome shotgun (WGS) entry which is preliminary data.</text>
</comment>
<gene>
    <name evidence="1" type="ORF">GH754_10305</name>
</gene>
<proteinExistence type="predicted"/>
<dbReference type="RefSeq" id="WP_153728614.1">
    <property type="nucleotide sequence ID" value="NZ_WJNH01000006.1"/>
</dbReference>
<name>A0A6G1X6Y8_9BACI</name>
<evidence type="ECO:0000313" key="1">
    <source>
        <dbReference type="EMBL" id="MRG86702.1"/>
    </source>
</evidence>
<accession>A0A6G1X6Y8</accession>
<protein>
    <submittedName>
        <fullName evidence="1">Uncharacterized protein</fullName>
    </submittedName>
</protein>
<keyword evidence="2" id="KW-1185">Reference proteome</keyword>
<evidence type="ECO:0000313" key="2">
    <source>
        <dbReference type="Proteomes" id="UP000480185"/>
    </source>
</evidence>